<dbReference type="InterPro" id="IPR036291">
    <property type="entry name" value="NAD(P)-bd_dom_sf"/>
</dbReference>
<dbReference type="EMBL" id="JAGGLR010000011">
    <property type="protein sequence ID" value="MBP2063446.1"/>
    <property type="molecule type" value="Genomic_DNA"/>
</dbReference>
<evidence type="ECO:0000313" key="6">
    <source>
        <dbReference type="Proteomes" id="UP000756710"/>
    </source>
</evidence>
<dbReference type="Gene3D" id="3.40.50.720">
    <property type="entry name" value="NAD(P)-binding Rossmann-like Domain"/>
    <property type="match status" value="1"/>
</dbReference>
<dbReference type="PRINTS" id="PR00080">
    <property type="entry name" value="SDRFAMILY"/>
</dbReference>
<dbReference type="RefSeq" id="WP_044566604.1">
    <property type="nucleotide sequence ID" value="NZ_BAABDR010000078.1"/>
</dbReference>
<dbReference type="FunFam" id="3.40.50.720:FF:000084">
    <property type="entry name" value="Short-chain dehydrogenase reductase"/>
    <property type="match status" value="1"/>
</dbReference>
<dbReference type="Pfam" id="PF00106">
    <property type="entry name" value="adh_short"/>
    <property type="match status" value="1"/>
</dbReference>
<keyword evidence="2" id="KW-0560">Oxidoreductase</keyword>
<organism evidence="4">
    <name type="scientific">Streptomyces iranensis</name>
    <dbReference type="NCBI Taxonomy" id="576784"/>
    <lineage>
        <taxon>Bacteria</taxon>
        <taxon>Bacillati</taxon>
        <taxon>Actinomycetota</taxon>
        <taxon>Actinomycetes</taxon>
        <taxon>Kitasatosporales</taxon>
        <taxon>Streptomycetaceae</taxon>
        <taxon>Streptomyces</taxon>
        <taxon>Streptomyces violaceusniger group</taxon>
    </lineage>
</organism>
<evidence type="ECO:0000256" key="2">
    <source>
        <dbReference type="ARBA" id="ARBA00023002"/>
    </source>
</evidence>
<comment type="similarity">
    <text evidence="1 3">Belongs to the short-chain dehydrogenases/reductases (SDR) family.</text>
</comment>
<sequence length="266" mass="28064">MNLNLTGKRALVTGSSAGLGEATAKLLAAEGATIVVHGRDENRTEKVAREIREGGGTAGAVVGDLADDRAAADVARAATADGPVDILVNNAGFYRHLSWAEATPEEWRDTYNVNVVSGVRMIQHLVPTMRERGWGRVVTIGGGLASQPMNTHPQYNATLAARHNLAVSLARELKGTGVTSNVVSPGAILVEATKDLVIGIAPARGWGRTWDEIQPNAVQALIPNDQERFGEPDEIAAAVAYLCSDYAQYVSGATIRVDGGLIRSAF</sequence>
<gene>
    <name evidence="5" type="ORF">J2Z30_004467</name>
    <name evidence="4" type="ORF">SIRAN356</name>
</gene>
<evidence type="ECO:0000313" key="5">
    <source>
        <dbReference type="EMBL" id="MBP2063446.1"/>
    </source>
</evidence>
<dbReference type="Proteomes" id="UP000756710">
    <property type="component" value="Unassembled WGS sequence"/>
</dbReference>
<dbReference type="SUPFAM" id="SSF51735">
    <property type="entry name" value="NAD(P)-binding Rossmann-fold domains"/>
    <property type="match status" value="1"/>
</dbReference>
<evidence type="ECO:0000256" key="3">
    <source>
        <dbReference type="RuleBase" id="RU000363"/>
    </source>
</evidence>
<reference evidence="4" key="1">
    <citation type="submission" date="2014-05" db="EMBL/GenBank/DDBJ databases">
        <authorList>
            <person name="Horn Fabian"/>
        </authorList>
    </citation>
    <scope>NUCLEOTIDE SEQUENCE</scope>
</reference>
<dbReference type="PRINTS" id="PR00081">
    <property type="entry name" value="GDHRDH"/>
</dbReference>
<evidence type="ECO:0000313" key="4">
    <source>
        <dbReference type="EMBL" id="CDR01448.1"/>
    </source>
</evidence>
<dbReference type="PANTHER" id="PTHR42879">
    <property type="entry name" value="3-OXOACYL-(ACYL-CARRIER-PROTEIN) REDUCTASE"/>
    <property type="match status" value="1"/>
</dbReference>
<reference evidence="5 6" key="2">
    <citation type="submission" date="2021-03" db="EMBL/GenBank/DDBJ databases">
        <title>Genomic Encyclopedia of Type Strains, Phase IV (KMG-IV): sequencing the most valuable type-strain genomes for metagenomic binning, comparative biology and taxonomic classification.</title>
        <authorList>
            <person name="Goeker M."/>
        </authorList>
    </citation>
    <scope>NUCLEOTIDE SEQUENCE [LARGE SCALE GENOMIC DNA]</scope>
    <source>
        <strain evidence="5 6">DSM 41954</strain>
    </source>
</reference>
<dbReference type="InterPro" id="IPR002347">
    <property type="entry name" value="SDR_fam"/>
</dbReference>
<dbReference type="HOGENOM" id="CLU_010194_1_2_11"/>
<dbReference type="PANTHER" id="PTHR42879:SF6">
    <property type="entry name" value="NADPH-DEPENDENT REDUCTASE BACG"/>
    <property type="match status" value="1"/>
</dbReference>
<accession>A0A060ZC24</accession>
<dbReference type="GO" id="GO:0016491">
    <property type="term" value="F:oxidoreductase activity"/>
    <property type="evidence" value="ECO:0007669"/>
    <property type="project" value="UniProtKB-KW"/>
</dbReference>
<keyword evidence="6" id="KW-1185">Reference proteome</keyword>
<protein>
    <submittedName>
        <fullName evidence="5">NAD(P)-dependent dehydrogenase (Short-subunit alcohol dehydrogenase family)</fullName>
    </submittedName>
    <submittedName>
        <fullName evidence="4">Short-chain dehydrogenase/reductase SDR</fullName>
    </submittedName>
</protein>
<name>A0A060ZC24_9ACTN</name>
<proteinExistence type="inferred from homology"/>
<dbReference type="EMBL" id="LK022848">
    <property type="protein sequence ID" value="CDR01448.1"/>
    <property type="molecule type" value="Genomic_DNA"/>
</dbReference>
<dbReference type="InterPro" id="IPR050259">
    <property type="entry name" value="SDR"/>
</dbReference>
<evidence type="ECO:0000256" key="1">
    <source>
        <dbReference type="ARBA" id="ARBA00006484"/>
    </source>
</evidence>
<dbReference type="AlphaFoldDB" id="A0A060ZC24"/>